<accession>A0A0F6ADJ5</accession>
<evidence type="ECO:0000256" key="6">
    <source>
        <dbReference type="SAM" id="Phobius"/>
    </source>
</evidence>
<feature type="transmembrane region" description="Helical" evidence="6">
    <location>
        <begin position="80"/>
        <end position="100"/>
    </location>
</feature>
<evidence type="ECO:0000313" key="9">
    <source>
        <dbReference type="Proteomes" id="UP000033434"/>
    </source>
</evidence>
<dbReference type="GO" id="GO:0005886">
    <property type="term" value="C:plasma membrane"/>
    <property type="evidence" value="ECO:0007669"/>
    <property type="project" value="UniProtKB-SubCell"/>
</dbReference>
<comment type="subcellular location">
    <subcellularLocation>
        <location evidence="1">Cell membrane</location>
        <topology evidence="1">Multi-pass membrane protein</topology>
    </subcellularLocation>
</comment>
<feature type="domain" description="VTT" evidence="7">
    <location>
        <begin position="64"/>
        <end position="181"/>
    </location>
</feature>
<dbReference type="InterPro" id="IPR051311">
    <property type="entry name" value="DedA_domain"/>
</dbReference>
<evidence type="ECO:0000313" key="8">
    <source>
        <dbReference type="EMBL" id="KKE84260.1"/>
    </source>
</evidence>
<dbReference type="AlphaFoldDB" id="A0A0F6ADJ5"/>
<evidence type="ECO:0000256" key="2">
    <source>
        <dbReference type="ARBA" id="ARBA00022475"/>
    </source>
</evidence>
<evidence type="ECO:0000256" key="1">
    <source>
        <dbReference type="ARBA" id="ARBA00004651"/>
    </source>
</evidence>
<evidence type="ECO:0000256" key="3">
    <source>
        <dbReference type="ARBA" id="ARBA00022692"/>
    </source>
</evidence>
<dbReference type="PATRIC" id="fig|1129367.4.peg.1819"/>
<feature type="transmembrane region" description="Helical" evidence="6">
    <location>
        <begin position="161"/>
        <end position="179"/>
    </location>
</feature>
<feature type="transmembrane region" description="Helical" evidence="6">
    <location>
        <begin position="45"/>
        <end position="73"/>
    </location>
</feature>
<dbReference type="PANTHER" id="PTHR42709">
    <property type="entry name" value="ALKALINE PHOSPHATASE LIKE PROTEIN"/>
    <property type="match status" value="1"/>
</dbReference>
<reference evidence="8 9" key="1">
    <citation type="journal article" date="2015" name="BMC Genomics">
        <title>Genome mining reveals unlocked bioactive potential of marine Gram-negative bacteria.</title>
        <authorList>
            <person name="Machado H."/>
            <person name="Sonnenschein E.C."/>
            <person name="Melchiorsen J."/>
            <person name="Gram L."/>
        </authorList>
    </citation>
    <scope>NUCLEOTIDE SEQUENCE [LARGE SCALE GENOMIC DNA]</scope>
    <source>
        <strain evidence="8 9">S4054</strain>
    </source>
</reference>
<sequence length="216" mass="23776">MKSLLKIMLILFCFFASTFIVLKTSGLLSIEDIKAWLNAAGELNIHLVAFIVIGLLFLDLFIAVPTLTLILLAGFFLGPYAAGISAIIGMLLAGFTGYAISYKYGNRLFDKLIKDPIERANAIALFQKRGPVVILLCRATPILPEISACMAGMTKMPFMKFITYWMISTFPYACIAAYAGSISTVENPKPAIYAAIGLTGFFWVCWWVFSKQIGVK</sequence>
<gene>
    <name evidence="8" type="ORF">N479_10195</name>
</gene>
<feature type="transmembrane region" description="Helical" evidence="6">
    <location>
        <begin position="191"/>
        <end position="209"/>
    </location>
</feature>
<evidence type="ECO:0000256" key="4">
    <source>
        <dbReference type="ARBA" id="ARBA00022989"/>
    </source>
</evidence>
<organism evidence="8 9">
    <name type="scientific">Pseudoalteromonas luteoviolacea S4054</name>
    <dbReference type="NCBI Taxonomy" id="1129367"/>
    <lineage>
        <taxon>Bacteria</taxon>
        <taxon>Pseudomonadati</taxon>
        <taxon>Pseudomonadota</taxon>
        <taxon>Gammaproteobacteria</taxon>
        <taxon>Alteromonadales</taxon>
        <taxon>Pseudoalteromonadaceae</taxon>
        <taxon>Pseudoalteromonas</taxon>
    </lineage>
</organism>
<dbReference type="Proteomes" id="UP000033434">
    <property type="component" value="Unassembled WGS sequence"/>
</dbReference>
<keyword evidence="4 6" id="KW-1133">Transmembrane helix</keyword>
<dbReference type="EMBL" id="AUXW01000138">
    <property type="protein sequence ID" value="KKE84260.1"/>
    <property type="molecule type" value="Genomic_DNA"/>
</dbReference>
<comment type="caution">
    <text evidence="8">The sequence shown here is derived from an EMBL/GenBank/DDBJ whole genome shotgun (WGS) entry which is preliminary data.</text>
</comment>
<keyword evidence="3 6" id="KW-0812">Transmembrane</keyword>
<proteinExistence type="predicted"/>
<evidence type="ECO:0000256" key="5">
    <source>
        <dbReference type="ARBA" id="ARBA00023136"/>
    </source>
</evidence>
<evidence type="ECO:0000259" key="7">
    <source>
        <dbReference type="Pfam" id="PF09335"/>
    </source>
</evidence>
<dbReference type="Pfam" id="PF09335">
    <property type="entry name" value="VTT_dom"/>
    <property type="match status" value="1"/>
</dbReference>
<dbReference type="InterPro" id="IPR032816">
    <property type="entry name" value="VTT_dom"/>
</dbReference>
<protein>
    <recommendedName>
        <fullName evidence="7">VTT domain-containing protein</fullName>
    </recommendedName>
</protein>
<keyword evidence="2" id="KW-1003">Cell membrane</keyword>
<name>A0A0F6ADJ5_9GAMM</name>
<keyword evidence="5 6" id="KW-0472">Membrane</keyword>
<dbReference type="PANTHER" id="PTHR42709:SF6">
    <property type="entry name" value="UNDECAPRENYL PHOSPHATE TRANSPORTER A"/>
    <property type="match status" value="1"/>
</dbReference>
<dbReference type="RefSeq" id="WP_080928322.1">
    <property type="nucleotide sequence ID" value="NZ_AUXW01000138.1"/>
</dbReference>